<dbReference type="GO" id="GO:0061630">
    <property type="term" value="F:ubiquitin protein ligase activity"/>
    <property type="evidence" value="ECO:0007669"/>
    <property type="project" value="InterPro"/>
</dbReference>
<evidence type="ECO:0000256" key="2">
    <source>
        <dbReference type="ARBA" id="ARBA00022490"/>
    </source>
</evidence>
<evidence type="ECO:0000259" key="8">
    <source>
        <dbReference type="PROSITE" id="PS51867"/>
    </source>
</evidence>
<evidence type="ECO:0008006" key="10">
    <source>
        <dbReference type="Google" id="ProtNLM"/>
    </source>
</evidence>
<proteinExistence type="predicted"/>
<organism evidence="9">
    <name type="scientific">Euplotes harpa</name>
    <dbReference type="NCBI Taxonomy" id="151035"/>
    <lineage>
        <taxon>Eukaryota</taxon>
        <taxon>Sar</taxon>
        <taxon>Alveolata</taxon>
        <taxon>Ciliophora</taxon>
        <taxon>Intramacronucleata</taxon>
        <taxon>Spirotrichea</taxon>
        <taxon>Hypotrichia</taxon>
        <taxon>Euplotida</taxon>
        <taxon>Euplotidae</taxon>
        <taxon>Euplotes</taxon>
    </lineage>
</organism>
<dbReference type="GO" id="GO:0008270">
    <property type="term" value="F:zinc ion binding"/>
    <property type="evidence" value="ECO:0007669"/>
    <property type="project" value="UniProtKB-KW"/>
</dbReference>
<evidence type="ECO:0000256" key="6">
    <source>
        <dbReference type="PROSITE-ProRule" id="PRU01215"/>
    </source>
</evidence>
<evidence type="ECO:0000256" key="1">
    <source>
        <dbReference type="ARBA" id="ARBA00004496"/>
    </source>
</evidence>
<dbReference type="InterPro" id="IPR006595">
    <property type="entry name" value="CTLH_C"/>
</dbReference>
<dbReference type="InterPro" id="IPR045098">
    <property type="entry name" value="Fyv10_fam"/>
</dbReference>
<dbReference type="PROSITE" id="PS50897">
    <property type="entry name" value="CTLH"/>
    <property type="match status" value="1"/>
</dbReference>
<evidence type="ECO:0000259" key="7">
    <source>
        <dbReference type="PROSITE" id="PS50897"/>
    </source>
</evidence>
<keyword evidence="5" id="KW-0862">Zinc</keyword>
<evidence type="ECO:0000256" key="5">
    <source>
        <dbReference type="ARBA" id="ARBA00022833"/>
    </source>
</evidence>
<dbReference type="GO" id="GO:0034657">
    <property type="term" value="C:GID complex"/>
    <property type="evidence" value="ECO:0007669"/>
    <property type="project" value="TreeGrafter"/>
</dbReference>
<dbReference type="AlphaFoldDB" id="A0A7S3JBN0"/>
<dbReference type="GO" id="GO:0043161">
    <property type="term" value="P:proteasome-mediated ubiquitin-dependent protein catabolic process"/>
    <property type="evidence" value="ECO:0007669"/>
    <property type="project" value="InterPro"/>
</dbReference>
<dbReference type="FunFam" id="3.30.40.10:FF:000143">
    <property type="entry name" value="Regulator of gluconeogenesis Rmd5"/>
    <property type="match status" value="1"/>
</dbReference>
<dbReference type="EMBL" id="HBII01017936">
    <property type="protein sequence ID" value="CAE0348710.1"/>
    <property type="molecule type" value="Transcribed_RNA"/>
</dbReference>
<dbReference type="PROSITE" id="PS51867">
    <property type="entry name" value="ZF_RING_GID"/>
    <property type="match status" value="1"/>
</dbReference>
<accession>A0A7S3JBN0</accession>
<dbReference type="GO" id="GO:0005737">
    <property type="term" value="C:cytoplasm"/>
    <property type="evidence" value="ECO:0007669"/>
    <property type="project" value="UniProtKB-SubCell"/>
</dbReference>
<gene>
    <name evidence="9" type="ORF">EHAR0213_LOCUS7621</name>
</gene>
<dbReference type="InterPro" id="IPR024964">
    <property type="entry name" value="CTLH/CRA"/>
</dbReference>
<dbReference type="InterPro" id="IPR044063">
    <property type="entry name" value="ZF_RING_GID"/>
</dbReference>
<evidence type="ECO:0000313" key="9">
    <source>
        <dbReference type="EMBL" id="CAE0348710.1"/>
    </source>
</evidence>
<reference evidence="9" key="1">
    <citation type="submission" date="2021-01" db="EMBL/GenBank/DDBJ databases">
        <authorList>
            <person name="Corre E."/>
            <person name="Pelletier E."/>
            <person name="Niang G."/>
            <person name="Scheremetjew M."/>
            <person name="Finn R."/>
            <person name="Kale V."/>
            <person name="Holt S."/>
            <person name="Cochrane G."/>
            <person name="Meng A."/>
            <person name="Brown T."/>
            <person name="Cohen L."/>
        </authorList>
    </citation>
    <scope>NUCLEOTIDE SEQUENCE</scope>
    <source>
        <strain evidence="9">FSP1.4</strain>
    </source>
</reference>
<evidence type="ECO:0000256" key="3">
    <source>
        <dbReference type="ARBA" id="ARBA00022723"/>
    </source>
</evidence>
<evidence type="ECO:0000256" key="4">
    <source>
        <dbReference type="ARBA" id="ARBA00022771"/>
    </source>
</evidence>
<feature type="zinc finger region" description="RING-Gid-type" evidence="6">
    <location>
        <begin position="198"/>
        <end position="245"/>
    </location>
</feature>
<keyword evidence="2" id="KW-0963">Cytoplasm</keyword>
<dbReference type="SUPFAM" id="SSF57850">
    <property type="entry name" value="RING/U-box"/>
    <property type="match status" value="1"/>
</dbReference>
<keyword evidence="4 6" id="KW-0863">Zinc-finger</keyword>
<sequence length="260" mass="29865">MGEEFKKRFKALDQILTDLNHRKIEKAVNWVNDNIPKLKIFDSELPFLIHKVTFCYMLKKAHDVGEGELQSEILSNLTQYASKHLIEFYSKFKAQIMSLMGSLAFVNELENTKYVELISDIHWDHLTQCFVRDFCKIQGLSKESGLFMTLKVGTLGIPKFQKFFKLMKGKEQLFDNLGELPIDINLGSEFKFHSIFICPISKEIATKDNPPIMLKCGHCITRQSYNSILTGRNERAGRKAKCPTCPTEIKDSDGITLNIF</sequence>
<dbReference type="GO" id="GO:0005634">
    <property type="term" value="C:nucleus"/>
    <property type="evidence" value="ECO:0007669"/>
    <property type="project" value="TreeGrafter"/>
</dbReference>
<dbReference type="Pfam" id="PF10607">
    <property type="entry name" value="CTLH"/>
    <property type="match status" value="1"/>
</dbReference>
<dbReference type="InterPro" id="IPR013083">
    <property type="entry name" value="Znf_RING/FYVE/PHD"/>
</dbReference>
<name>A0A7S3JBN0_9SPIT</name>
<dbReference type="PANTHER" id="PTHR12170:SF3">
    <property type="entry name" value="GH10162P"/>
    <property type="match status" value="1"/>
</dbReference>
<feature type="domain" description="CTLH" evidence="7">
    <location>
        <begin position="8"/>
        <end position="65"/>
    </location>
</feature>
<comment type="subcellular location">
    <subcellularLocation>
        <location evidence="1">Cytoplasm</location>
    </subcellularLocation>
</comment>
<dbReference type="PANTHER" id="PTHR12170">
    <property type="entry name" value="MACROPHAGE ERYTHROBLAST ATTACHER-RELATED"/>
    <property type="match status" value="1"/>
</dbReference>
<dbReference type="Gene3D" id="3.30.40.10">
    <property type="entry name" value="Zinc/RING finger domain, C3HC4 (zinc finger)"/>
    <property type="match status" value="1"/>
</dbReference>
<feature type="domain" description="RING-Gid-type" evidence="8">
    <location>
        <begin position="198"/>
        <end position="245"/>
    </location>
</feature>
<protein>
    <recommendedName>
        <fullName evidence="10">RING-Gid-type domain-containing protein</fullName>
    </recommendedName>
</protein>
<keyword evidence="3" id="KW-0479">Metal-binding</keyword>